<reference evidence="2" key="1">
    <citation type="submission" date="2020-05" db="EMBL/GenBank/DDBJ databases">
        <authorList>
            <person name="Chiriac C."/>
            <person name="Salcher M."/>
            <person name="Ghai R."/>
            <person name="Kavagutti S V."/>
        </authorList>
    </citation>
    <scope>NUCLEOTIDE SEQUENCE</scope>
</reference>
<dbReference type="PROSITE" id="PS51725">
    <property type="entry name" value="ABM"/>
    <property type="match status" value="1"/>
</dbReference>
<dbReference type="InterPro" id="IPR007138">
    <property type="entry name" value="ABM_dom"/>
</dbReference>
<protein>
    <submittedName>
        <fullName evidence="2">Unannotated protein</fullName>
    </submittedName>
</protein>
<organism evidence="2">
    <name type="scientific">freshwater metagenome</name>
    <dbReference type="NCBI Taxonomy" id="449393"/>
    <lineage>
        <taxon>unclassified sequences</taxon>
        <taxon>metagenomes</taxon>
        <taxon>ecological metagenomes</taxon>
    </lineage>
</organism>
<evidence type="ECO:0000259" key="1">
    <source>
        <dbReference type="PROSITE" id="PS51725"/>
    </source>
</evidence>
<dbReference type="SUPFAM" id="SSF54909">
    <property type="entry name" value="Dimeric alpha+beta barrel"/>
    <property type="match status" value="1"/>
</dbReference>
<dbReference type="InterPro" id="IPR050744">
    <property type="entry name" value="AI-2_Isomerase_LsrG"/>
</dbReference>
<dbReference type="InterPro" id="IPR011008">
    <property type="entry name" value="Dimeric_a/b-barrel"/>
</dbReference>
<dbReference type="Gene3D" id="3.30.70.100">
    <property type="match status" value="1"/>
</dbReference>
<feature type="domain" description="ABM" evidence="1">
    <location>
        <begin position="4"/>
        <end position="92"/>
    </location>
</feature>
<sequence>MSQVALIVKIPALPGQRAELAAAMAAGLETAKGEEGTRYYILHEDAVDADALWVYEMYENQEGLAAHGGSEAFKLLGAAMKPFMGGRPEITFTNPIGGKGF</sequence>
<accession>A0A6J6Q6E3</accession>
<dbReference type="GO" id="GO:0003824">
    <property type="term" value="F:catalytic activity"/>
    <property type="evidence" value="ECO:0007669"/>
    <property type="project" value="TreeGrafter"/>
</dbReference>
<dbReference type="PANTHER" id="PTHR33336:SF14">
    <property type="entry name" value="ANTIBIOTIC BIOSYNTHESIS MONOOXYGENASE"/>
    <property type="match status" value="1"/>
</dbReference>
<dbReference type="PANTHER" id="PTHR33336">
    <property type="entry name" value="QUINOL MONOOXYGENASE YGIN-RELATED"/>
    <property type="match status" value="1"/>
</dbReference>
<proteinExistence type="predicted"/>
<evidence type="ECO:0000313" key="2">
    <source>
        <dbReference type="EMBL" id="CAB4703534.1"/>
    </source>
</evidence>
<dbReference type="EMBL" id="CAEZXM010000276">
    <property type="protein sequence ID" value="CAB4703534.1"/>
    <property type="molecule type" value="Genomic_DNA"/>
</dbReference>
<name>A0A6J6Q6E3_9ZZZZ</name>
<gene>
    <name evidence="2" type="ORF">UFOPK2366_01384</name>
</gene>
<dbReference type="Pfam" id="PF03992">
    <property type="entry name" value="ABM"/>
    <property type="match status" value="1"/>
</dbReference>
<dbReference type="AlphaFoldDB" id="A0A6J6Q6E3"/>